<reference evidence="3" key="1">
    <citation type="submission" date="2022-04" db="EMBL/GenBank/DDBJ databases">
        <title>Diverse halophilic archaea isolated from saline environments.</title>
        <authorList>
            <person name="Cui H.-L."/>
        </authorList>
    </citation>
    <scope>NUCLEOTIDE SEQUENCE</scope>
    <source>
        <strain evidence="3">XZYJT40</strain>
    </source>
</reference>
<feature type="compositionally biased region" description="Basic and acidic residues" evidence="1">
    <location>
        <begin position="20"/>
        <end position="29"/>
    </location>
</feature>
<gene>
    <name evidence="3" type="ORF">M0R88_07535</name>
</gene>
<dbReference type="KEGG" id="haxz:M0R88_07535"/>
<dbReference type="Proteomes" id="UP000830434">
    <property type="component" value="Chromosome"/>
</dbReference>
<evidence type="ECO:0000256" key="1">
    <source>
        <dbReference type="SAM" id="MobiDB-lite"/>
    </source>
</evidence>
<evidence type="ECO:0000259" key="2">
    <source>
        <dbReference type="Pfam" id="PF26435"/>
    </source>
</evidence>
<feature type="region of interest" description="Disordered" evidence="1">
    <location>
        <begin position="1"/>
        <end position="29"/>
    </location>
</feature>
<sequence length="95" mass="10438">MATNTPRSQESTETVTGPHVGRDSDGDLDHRYWRCERCGLETTDRRLREGCFRCGGRVRDEEPGGEEKRDGASGSEVADAQLGDRRPADGARTDG</sequence>
<dbReference type="GeneID" id="72189696"/>
<dbReference type="Pfam" id="PF26435">
    <property type="entry name" value="DUF8118"/>
    <property type="match status" value="1"/>
</dbReference>
<feature type="compositionally biased region" description="Polar residues" evidence="1">
    <location>
        <begin position="1"/>
        <end position="15"/>
    </location>
</feature>
<organism evidence="3 4">
    <name type="scientific">Halorussus gelatinilyticus</name>
    <dbReference type="NCBI Taxonomy" id="2937524"/>
    <lineage>
        <taxon>Archaea</taxon>
        <taxon>Methanobacteriati</taxon>
        <taxon>Methanobacteriota</taxon>
        <taxon>Stenosarchaea group</taxon>
        <taxon>Halobacteria</taxon>
        <taxon>Halobacteriales</taxon>
        <taxon>Haladaptataceae</taxon>
        <taxon>Halorussus</taxon>
    </lineage>
</organism>
<feature type="compositionally biased region" description="Basic and acidic residues" evidence="1">
    <location>
        <begin position="55"/>
        <end position="71"/>
    </location>
</feature>
<dbReference type="EMBL" id="CP096658">
    <property type="protein sequence ID" value="UPW01939.1"/>
    <property type="molecule type" value="Genomic_DNA"/>
</dbReference>
<feature type="domain" description="DUF8118" evidence="2">
    <location>
        <begin position="15"/>
        <end position="51"/>
    </location>
</feature>
<dbReference type="InterPro" id="IPR058431">
    <property type="entry name" value="DUF8118"/>
</dbReference>
<protein>
    <recommendedName>
        <fullName evidence="2">DUF8118 domain-containing protein</fullName>
    </recommendedName>
</protein>
<keyword evidence="4" id="KW-1185">Reference proteome</keyword>
<feature type="region of interest" description="Disordered" evidence="1">
    <location>
        <begin position="55"/>
        <end position="95"/>
    </location>
</feature>
<accession>A0A8U0IPJ9</accession>
<name>A0A8U0IPJ9_9EURY</name>
<evidence type="ECO:0000313" key="3">
    <source>
        <dbReference type="EMBL" id="UPW01939.1"/>
    </source>
</evidence>
<dbReference type="RefSeq" id="WP_248656326.1">
    <property type="nucleotide sequence ID" value="NZ_CP096658.1"/>
</dbReference>
<dbReference type="AlphaFoldDB" id="A0A8U0IPJ9"/>
<feature type="compositionally biased region" description="Basic and acidic residues" evidence="1">
    <location>
        <begin position="82"/>
        <end position="95"/>
    </location>
</feature>
<proteinExistence type="predicted"/>
<evidence type="ECO:0000313" key="4">
    <source>
        <dbReference type="Proteomes" id="UP000830434"/>
    </source>
</evidence>